<name>A0ABN9WF10_9DINO</name>
<dbReference type="EMBL" id="CAUYUJ010018537">
    <property type="protein sequence ID" value="CAK0884369.1"/>
    <property type="molecule type" value="Genomic_DNA"/>
</dbReference>
<comment type="caution">
    <text evidence="1">The sequence shown here is derived from an EMBL/GenBank/DDBJ whole genome shotgun (WGS) entry which is preliminary data.</text>
</comment>
<dbReference type="Proteomes" id="UP001189429">
    <property type="component" value="Unassembled WGS sequence"/>
</dbReference>
<evidence type="ECO:0000313" key="1">
    <source>
        <dbReference type="EMBL" id="CAK0884369.1"/>
    </source>
</evidence>
<accession>A0ABN9WF10</accession>
<feature type="non-terminal residue" evidence="1">
    <location>
        <position position="172"/>
    </location>
</feature>
<evidence type="ECO:0000313" key="2">
    <source>
        <dbReference type="Proteomes" id="UP001189429"/>
    </source>
</evidence>
<proteinExistence type="predicted"/>
<reference evidence="1" key="1">
    <citation type="submission" date="2023-10" db="EMBL/GenBank/DDBJ databases">
        <authorList>
            <person name="Chen Y."/>
            <person name="Shah S."/>
            <person name="Dougan E. K."/>
            <person name="Thang M."/>
            <person name="Chan C."/>
        </authorList>
    </citation>
    <scope>NUCLEOTIDE SEQUENCE [LARGE SCALE GENOMIC DNA]</scope>
</reference>
<organism evidence="1 2">
    <name type="scientific">Prorocentrum cordatum</name>
    <dbReference type="NCBI Taxonomy" id="2364126"/>
    <lineage>
        <taxon>Eukaryota</taxon>
        <taxon>Sar</taxon>
        <taxon>Alveolata</taxon>
        <taxon>Dinophyceae</taxon>
        <taxon>Prorocentrales</taxon>
        <taxon>Prorocentraceae</taxon>
        <taxon>Prorocentrum</taxon>
    </lineage>
</organism>
<keyword evidence="2" id="KW-1185">Reference proteome</keyword>
<protein>
    <submittedName>
        <fullName evidence="1">Uncharacterized protein</fullName>
    </submittedName>
</protein>
<gene>
    <name evidence="1" type="ORF">PCOR1329_LOCUS66336</name>
</gene>
<sequence length="172" mass="19338">MVESGKPFMRVLNNDQLDNKLSNSFDALPALDIAGPKPFMTRRPQPLLVALLMVARGGLTQGASIIHHGYLAWANCFDAAFPELPTSGNEEKPEDDKRMKHKSASKNQLTMLFPKRTQQSALAIANNVAEHIGTFSKKMSQPELQYDRLQHGRLKGDLKEGFVTLPLWWRVR</sequence>